<evidence type="ECO:0000313" key="4">
    <source>
        <dbReference type="Proteomes" id="UP000820818"/>
    </source>
</evidence>
<evidence type="ECO:0000313" key="3">
    <source>
        <dbReference type="EMBL" id="KAI9562012.1"/>
    </source>
</evidence>
<sequence length="378" mass="43185">MNYLFEPFLIHTVHPNRVRLVHSCKPQKKGKKKERKKKRKKLTKCFDGIRTQKRLRGCSVSLLICAEKQRHVQQGRTFSLNLIAMTVTTFRAPLYFITVLVLTSWISFINPAHAASDSTRRSSRHPKLPSTVLEDFVTDVTHKKIENHANTLDRRLQERKLTQEEMRIIESFVGLGFKSIIDVMTAVANVLNARSNIDGVDRFMKSFNSLFASTGGTSLNRYYFLIANFWVVYDAAAMIFRAWENRIAERKDNVEAQEAQDETNNAIEETLAALREANTQLTSLKDNLADLIRRQDIARRGVAGKRNPSKRKMEISSSFDGTEGKNDKEYDEEVAEENSVEPFTSEEAVSFGYERNDGGRAESNIPPNQTFNENDIPD</sequence>
<gene>
    <name evidence="3" type="ORF">GHT06_012976</name>
</gene>
<evidence type="ECO:0000256" key="1">
    <source>
        <dbReference type="SAM" id="Coils"/>
    </source>
</evidence>
<keyword evidence="4" id="KW-1185">Reference proteome</keyword>
<dbReference type="Proteomes" id="UP000820818">
    <property type="component" value="Linkage Group LG3"/>
</dbReference>
<protein>
    <submittedName>
        <fullName evidence="3">Uncharacterized protein</fullName>
    </submittedName>
</protein>
<feature type="compositionally biased region" description="Acidic residues" evidence="2">
    <location>
        <begin position="329"/>
        <end position="339"/>
    </location>
</feature>
<evidence type="ECO:0000256" key="2">
    <source>
        <dbReference type="SAM" id="MobiDB-lite"/>
    </source>
</evidence>
<proteinExistence type="predicted"/>
<keyword evidence="1" id="KW-0175">Coiled coil</keyword>
<reference evidence="3 4" key="1">
    <citation type="submission" date="2022-05" db="EMBL/GenBank/DDBJ databases">
        <title>A multi-omics perspective on studying reproductive biology in Daphnia sinensis.</title>
        <authorList>
            <person name="Jia J."/>
        </authorList>
    </citation>
    <scope>NUCLEOTIDE SEQUENCE [LARGE SCALE GENOMIC DNA]</scope>
    <source>
        <strain evidence="3 4">WSL</strain>
    </source>
</reference>
<dbReference type="AlphaFoldDB" id="A0AAD5KZA8"/>
<feature type="compositionally biased region" description="Polar residues" evidence="2">
    <location>
        <begin position="365"/>
        <end position="378"/>
    </location>
</feature>
<feature type="coiled-coil region" evidence="1">
    <location>
        <begin position="240"/>
        <end position="294"/>
    </location>
</feature>
<feature type="region of interest" description="Disordered" evidence="2">
    <location>
        <begin position="300"/>
        <end position="378"/>
    </location>
</feature>
<organism evidence="3 4">
    <name type="scientific">Daphnia sinensis</name>
    <dbReference type="NCBI Taxonomy" id="1820382"/>
    <lineage>
        <taxon>Eukaryota</taxon>
        <taxon>Metazoa</taxon>
        <taxon>Ecdysozoa</taxon>
        <taxon>Arthropoda</taxon>
        <taxon>Crustacea</taxon>
        <taxon>Branchiopoda</taxon>
        <taxon>Diplostraca</taxon>
        <taxon>Cladocera</taxon>
        <taxon>Anomopoda</taxon>
        <taxon>Daphniidae</taxon>
        <taxon>Daphnia</taxon>
        <taxon>Daphnia similis group</taxon>
    </lineage>
</organism>
<name>A0AAD5KZA8_9CRUS</name>
<comment type="caution">
    <text evidence="3">The sequence shown here is derived from an EMBL/GenBank/DDBJ whole genome shotgun (WGS) entry which is preliminary data.</text>
</comment>
<dbReference type="EMBL" id="WJBH02000003">
    <property type="protein sequence ID" value="KAI9562012.1"/>
    <property type="molecule type" value="Genomic_DNA"/>
</dbReference>
<accession>A0AAD5KZA8</accession>